<dbReference type="EMBL" id="JAUOPB010000013">
    <property type="protein sequence ID" value="MDO6424192.1"/>
    <property type="molecule type" value="Genomic_DNA"/>
</dbReference>
<gene>
    <name evidence="1" type="ORF">Q4521_17025</name>
</gene>
<name>A0AAW7XBG0_9GAMM</name>
<proteinExistence type="predicted"/>
<protein>
    <submittedName>
        <fullName evidence="1">DUF1853 family protein</fullName>
    </submittedName>
</protein>
<sequence length="352" mass="40259">MPNFDSFTYHTAPWENFKHPLVRDIAWLLASPALLSVASHNQIAPTLAPFNQPLCNAALNWLTELEHNPSLFGDLNRSNFRRLGLYAEALFAFICSKPTPFHSFTLLAKNLQIEKLGKTYGELDFLLRSNSNQIHHLEMAVKFYLYHPQTPLPDSQTNPFYRGANRLIGPNRKDRLDLKLKRMQEHQLPIVRTPEAKQAFLNANLSVNTLSSHLLINGRIFLPSHKSEMHTNSQLQHTPLASFVNDNISTGIWLPLSEFEQYAQTTQTKSCDIRWIVLRKLDWLAGPAADEQLLAYAMSYEDIQTRINIGGDLDFTLPILLQAINCERTPEGPNITKQEQVMLVDDRWPNHL</sequence>
<reference evidence="1" key="1">
    <citation type="submission" date="2023-07" db="EMBL/GenBank/DDBJ databases">
        <title>Genome content predicts the carbon catabolic preferences of heterotrophic bacteria.</title>
        <authorList>
            <person name="Gralka M."/>
        </authorList>
    </citation>
    <scope>NUCLEOTIDE SEQUENCE</scope>
    <source>
        <strain evidence="1">I3M17_2</strain>
    </source>
</reference>
<dbReference type="Proteomes" id="UP001169760">
    <property type="component" value="Unassembled WGS sequence"/>
</dbReference>
<accession>A0AAW7XBG0</accession>
<dbReference type="AlphaFoldDB" id="A0AAW7XBG0"/>
<evidence type="ECO:0000313" key="1">
    <source>
        <dbReference type="EMBL" id="MDO6424192.1"/>
    </source>
</evidence>
<organism evidence="1 2">
    <name type="scientific">Saccharophagus degradans</name>
    <dbReference type="NCBI Taxonomy" id="86304"/>
    <lineage>
        <taxon>Bacteria</taxon>
        <taxon>Pseudomonadati</taxon>
        <taxon>Pseudomonadota</taxon>
        <taxon>Gammaproteobacteria</taxon>
        <taxon>Cellvibrionales</taxon>
        <taxon>Cellvibrionaceae</taxon>
        <taxon>Saccharophagus</taxon>
    </lineage>
</organism>
<comment type="caution">
    <text evidence="1">The sequence shown here is derived from an EMBL/GenBank/DDBJ whole genome shotgun (WGS) entry which is preliminary data.</text>
</comment>
<evidence type="ECO:0000313" key="2">
    <source>
        <dbReference type="Proteomes" id="UP001169760"/>
    </source>
</evidence>
<dbReference type="RefSeq" id="WP_303493611.1">
    <property type="nucleotide sequence ID" value="NZ_JAUOPB010000013.1"/>
</dbReference>
<dbReference type="Pfam" id="PF08907">
    <property type="entry name" value="DUF1853"/>
    <property type="match status" value="1"/>
</dbReference>
<dbReference type="InterPro" id="IPR015003">
    <property type="entry name" value="DUF1853"/>
</dbReference>